<dbReference type="InterPro" id="IPR021255">
    <property type="entry name" value="DUF2807"/>
</dbReference>
<keyword evidence="4" id="KW-1185">Reference proteome</keyword>
<dbReference type="EMBL" id="JACIIV010000011">
    <property type="protein sequence ID" value="MBB6227643.1"/>
    <property type="molecule type" value="Genomic_DNA"/>
</dbReference>
<dbReference type="AlphaFoldDB" id="A0A841L9K3"/>
<feature type="chain" id="PRO_5032723530" description="Putative auto-transporter adhesin head GIN domain-containing protein" evidence="1">
    <location>
        <begin position="29"/>
        <end position="235"/>
    </location>
</feature>
<dbReference type="RefSeq" id="WP_184198580.1">
    <property type="nucleotide sequence ID" value="NZ_JACIIV010000011.1"/>
</dbReference>
<dbReference type="Pfam" id="PF10988">
    <property type="entry name" value="DUF2807"/>
    <property type="match status" value="1"/>
</dbReference>
<feature type="signal peptide" evidence="1">
    <location>
        <begin position="1"/>
        <end position="28"/>
    </location>
</feature>
<evidence type="ECO:0000313" key="4">
    <source>
        <dbReference type="Proteomes" id="UP000538147"/>
    </source>
</evidence>
<comment type="caution">
    <text evidence="3">The sequence shown here is derived from an EMBL/GenBank/DDBJ whole genome shotgun (WGS) entry which is preliminary data.</text>
</comment>
<sequence>MRILPGLAAVGTASVLAASLLVARFAPAAAAERGYSVPAFDRIVLAGAADVDFRAGPRVTVTASGNDLALGRLDISVKDGALVIGQKRGGAMLGKVKVRVTGPAPRAGTISGSGRLAFDRVSAERFDALVSGSGDLDVAAMQARNADWRLSGSGSMHGAGSVGALKTEMSGAGTMALGGLAARTLTARLSGSGEIDARASETATIELAGSGNIRVRGGAKCRSRKSGSGNIVCVP</sequence>
<dbReference type="Gene3D" id="2.160.20.120">
    <property type="match status" value="1"/>
</dbReference>
<evidence type="ECO:0000313" key="3">
    <source>
        <dbReference type="EMBL" id="MBB6227643.1"/>
    </source>
</evidence>
<protein>
    <recommendedName>
        <fullName evidence="2">Putative auto-transporter adhesin head GIN domain-containing protein</fullName>
    </recommendedName>
</protein>
<evidence type="ECO:0000256" key="1">
    <source>
        <dbReference type="SAM" id="SignalP"/>
    </source>
</evidence>
<dbReference type="PANTHER" id="PTHR39200">
    <property type="entry name" value="HYPOTHETICAL EXPORTED PROTEIN"/>
    <property type="match status" value="1"/>
</dbReference>
<dbReference type="PANTHER" id="PTHR39200:SF1">
    <property type="entry name" value="AUTO-TRANSPORTER ADHESIN HEAD GIN DOMAIN-CONTAINING PROTEIN-RELATED"/>
    <property type="match status" value="1"/>
</dbReference>
<dbReference type="Proteomes" id="UP000538147">
    <property type="component" value="Unassembled WGS sequence"/>
</dbReference>
<reference evidence="3 4" key="1">
    <citation type="submission" date="2020-08" db="EMBL/GenBank/DDBJ databases">
        <title>Genomic Encyclopedia of Type Strains, Phase IV (KMG-IV): sequencing the most valuable type-strain genomes for metagenomic binning, comparative biology and taxonomic classification.</title>
        <authorList>
            <person name="Goeker M."/>
        </authorList>
    </citation>
    <scope>NUCLEOTIDE SEQUENCE [LARGE SCALE GENOMIC DNA]</scope>
    <source>
        <strain evidence="3 4">DSM 102189</strain>
    </source>
</reference>
<organism evidence="3 4">
    <name type="scientific">Polymorphobacter multimanifer</name>
    <dbReference type="NCBI Taxonomy" id="1070431"/>
    <lineage>
        <taxon>Bacteria</taxon>
        <taxon>Pseudomonadati</taxon>
        <taxon>Pseudomonadota</taxon>
        <taxon>Alphaproteobacteria</taxon>
        <taxon>Sphingomonadales</taxon>
        <taxon>Sphingosinicellaceae</taxon>
        <taxon>Polymorphobacter</taxon>
    </lineage>
</organism>
<name>A0A841L9K3_9SPHN</name>
<gene>
    <name evidence="3" type="ORF">FHS79_001812</name>
</gene>
<feature type="domain" description="Putative auto-transporter adhesin head GIN" evidence="2">
    <location>
        <begin position="39"/>
        <end position="218"/>
    </location>
</feature>
<keyword evidence="1" id="KW-0732">Signal</keyword>
<evidence type="ECO:0000259" key="2">
    <source>
        <dbReference type="Pfam" id="PF10988"/>
    </source>
</evidence>
<accession>A0A841L9K3</accession>
<proteinExistence type="predicted"/>